<dbReference type="PATRIC" id="fig|1348774.3.peg.2825"/>
<evidence type="ECO:0000313" key="9">
    <source>
        <dbReference type="Proteomes" id="UP000035287"/>
    </source>
</evidence>
<dbReference type="OrthoDB" id="9770544at2"/>
<dbReference type="InterPro" id="IPR002328">
    <property type="entry name" value="ADH_Zn_CS"/>
</dbReference>
<gene>
    <name evidence="8" type="ORF">AB433_13440</name>
</gene>
<dbReference type="InterPro" id="IPR013154">
    <property type="entry name" value="ADH-like_N"/>
</dbReference>
<dbReference type="GO" id="GO:0005829">
    <property type="term" value="C:cytosol"/>
    <property type="evidence" value="ECO:0007669"/>
    <property type="project" value="TreeGrafter"/>
</dbReference>
<dbReference type="KEGG" id="cna:AB433_13440"/>
<protein>
    <submittedName>
        <fullName evidence="8">Alcohol dehydrogenase</fullName>
    </submittedName>
</protein>
<keyword evidence="4" id="KW-0560">Oxidoreductase</keyword>
<dbReference type="Pfam" id="PF08240">
    <property type="entry name" value="ADH_N"/>
    <property type="match status" value="1"/>
</dbReference>
<dbReference type="SMART" id="SM00829">
    <property type="entry name" value="PKS_ER"/>
    <property type="match status" value="1"/>
</dbReference>
<name>A0A0G3XJV3_9SPHN</name>
<dbReference type="STRING" id="1348774.AB433_13440"/>
<evidence type="ECO:0000256" key="5">
    <source>
        <dbReference type="ARBA" id="ARBA00023027"/>
    </source>
</evidence>
<keyword evidence="2 6" id="KW-0479">Metal-binding</keyword>
<dbReference type="InterPro" id="IPR036291">
    <property type="entry name" value="NAD(P)-bd_dom_sf"/>
</dbReference>
<dbReference type="InterPro" id="IPR020843">
    <property type="entry name" value="ER"/>
</dbReference>
<evidence type="ECO:0000256" key="6">
    <source>
        <dbReference type="RuleBase" id="RU361277"/>
    </source>
</evidence>
<keyword evidence="5" id="KW-0520">NAD</keyword>
<dbReference type="InterPro" id="IPR013149">
    <property type="entry name" value="ADH-like_C"/>
</dbReference>
<evidence type="ECO:0000313" key="8">
    <source>
        <dbReference type="EMBL" id="AKM11840.1"/>
    </source>
</evidence>
<dbReference type="PROSITE" id="PS00059">
    <property type="entry name" value="ADH_ZINC"/>
    <property type="match status" value="1"/>
</dbReference>
<organism evidence="8 9">
    <name type="scientific">Croceicoccus naphthovorans</name>
    <dbReference type="NCBI Taxonomy" id="1348774"/>
    <lineage>
        <taxon>Bacteria</taxon>
        <taxon>Pseudomonadati</taxon>
        <taxon>Pseudomonadota</taxon>
        <taxon>Alphaproteobacteria</taxon>
        <taxon>Sphingomonadales</taxon>
        <taxon>Erythrobacteraceae</taxon>
        <taxon>Croceicoccus</taxon>
    </lineage>
</organism>
<reference evidence="8 9" key="1">
    <citation type="submission" date="2015-06" db="EMBL/GenBank/DDBJ databases">
        <authorList>
            <person name="Zeng Y."/>
            <person name="Huang Y."/>
        </authorList>
    </citation>
    <scope>NUCLEOTIDE SEQUENCE [LARGE SCALE GENOMIC DNA]</scope>
    <source>
        <strain evidence="8 9">PQ-2</strain>
    </source>
</reference>
<dbReference type="SUPFAM" id="SSF50129">
    <property type="entry name" value="GroES-like"/>
    <property type="match status" value="2"/>
</dbReference>
<feature type="domain" description="Enoyl reductase (ER)" evidence="7">
    <location>
        <begin position="10"/>
        <end position="360"/>
    </location>
</feature>
<dbReference type="InterPro" id="IPR011032">
    <property type="entry name" value="GroES-like_sf"/>
</dbReference>
<dbReference type="SUPFAM" id="SSF51735">
    <property type="entry name" value="NAD(P)-binding Rossmann-fold domains"/>
    <property type="match status" value="1"/>
</dbReference>
<accession>A0A0G3XJV3</accession>
<dbReference type="PANTHER" id="PTHR43880">
    <property type="entry name" value="ALCOHOL DEHYDROGENASE"/>
    <property type="match status" value="1"/>
</dbReference>
<dbReference type="PANTHER" id="PTHR43880:SF12">
    <property type="entry name" value="ALCOHOL DEHYDROGENASE CLASS-3"/>
    <property type="match status" value="1"/>
</dbReference>
<dbReference type="Gene3D" id="3.90.180.10">
    <property type="entry name" value="Medium-chain alcohol dehydrogenases, catalytic domain"/>
    <property type="match status" value="1"/>
</dbReference>
<comment type="cofactor">
    <cofactor evidence="1 6">
        <name>Zn(2+)</name>
        <dbReference type="ChEBI" id="CHEBI:29105"/>
    </cofactor>
</comment>
<dbReference type="GO" id="GO:0046294">
    <property type="term" value="P:formaldehyde catabolic process"/>
    <property type="evidence" value="ECO:0007669"/>
    <property type="project" value="TreeGrafter"/>
</dbReference>
<dbReference type="EMBL" id="CP011770">
    <property type="protein sequence ID" value="AKM11840.1"/>
    <property type="molecule type" value="Genomic_DNA"/>
</dbReference>
<evidence type="ECO:0000256" key="4">
    <source>
        <dbReference type="ARBA" id="ARBA00023002"/>
    </source>
</evidence>
<dbReference type="Pfam" id="PF00107">
    <property type="entry name" value="ADH_zinc_N"/>
    <property type="match status" value="1"/>
</dbReference>
<dbReference type="Proteomes" id="UP000035287">
    <property type="component" value="Chromosome"/>
</dbReference>
<evidence type="ECO:0000256" key="3">
    <source>
        <dbReference type="ARBA" id="ARBA00022833"/>
    </source>
</evidence>
<evidence type="ECO:0000256" key="2">
    <source>
        <dbReference type="ARBA" id="ARBA00022723"/>
    </source>
</evidence>
<keyword evidence="3 6" id="KW-0862">Zinc</keyword>
<dbReference type="FunFam" id="3.40.50.720:FF:000003">
    <property type="entry name" value="S-(hydroxymethyl)glutathione dehydrogenase"/>
    <property type="match status" value="1"/>
</dbReference>
<evidence type="ECO:0000259" key="7">
    <source>
        <dbReference type="SMART" id="SM00829"/>
    </source>
</evidence>
<dbReference type="Gene3D" id="3.40.50.720">
    <property type="entry name" value="NAD(P)-binding Rossmann-like Domain"/>
    <property type="match status" value="1"/>
</dbReference>
<dbReference type="AlphaFoldDB" id="A0A0G3XJV3"/>
<evidence type="ECO:0000256" key="1">
    <source>
        <dbReference type="ARBA" id="ARBA00001947"/>
    </source>
</evidence>
<dbReference type="GO" id="GO:0008270">
    <property type="term" value="F:zinc ion binding"/>
    <property type="evidence" value="ECO:0007669"/>
    <property type="project" value="InterPro"/>
</dbReference>
<dbReference type="GO" id="GO:0051903">
    <property type="term" value="F:S-(hydroxymethyl)glutathione dehydrogenase [NAD(P)+] activity"/>
    <property type="evidence" value="ECO:0007669"/>
    <property type="project" value="TreeGrafter"/>
</dbReference>
<keyword evidence="9" id="KW-1185">Reference proteome</keyword>
<sequence>MESKAAVALAKNERMIIETINVAPPQEGEVLVEIKATGLCHSDLHGMDGSWDFSTGFPGLFGHEGAGIVREIGPGVSSFKPGDHVLTFIPHCGHCPLCSTGKTNLCYASFVDFLETSRVDFDGQKLYPFLGLGTFTNFNVFREMSLVKVRDDAPFDELCYFSCGATTGMGAALHTAKVEAGSTVIVFGLGGVGLNVVQGARLAGATQIIAVDTNPAKEAIARKMGATEFVNPKTVEGDLAGHLNEISGGGADFTFEVVGNTQLMQLAFECTKIGWGKCTIVGIAPDEARLEVPPTMLVQGKSLIGSPMGGVTGSQIPAMVDLMMDGKIDVASLITDRLPIDQINEGYDKMKRGEGIRSVVMFD</sequence>
<comment type="similarity">
    <text evidence="6">Belongs to the zinc-containing alcohol dehydrogenase family.</text>
</comment>
<proteinExistence type="inferred from homology"/>